<evidence type="ECO:0000256" key="1">
    <source>
        <dbReference type="SAM" id="MobiDB-lite"/>
    </source>
</evidence>
<dbReference type="KEGG" id="bmb:BruAb1_1900"/>
<sequence>MILRRKMGRPKTGHSAPQYHDRKVPILMPKTRQRLSPQPGYSD</sequence>
<dbReference type="AlphaFoldDB" id="Q57AX4"/>
<dbReference type="HOGENOM" id="CLU_3341038_0_0_5"/>
<dbReference type="EMBL" id="AE017223">
    <property type="protein sequence ID" value="AAX75210.1"/>
    <property type="molecule type" value="Genomic_DNA"/>
</dbReference>
<feature type="compositionally biased region" description="Polar residues" evidence="1">
    <location>
        <begin position="34"/>
        <end position="43"/>
    </location>
</feature>
<gene>
    <name evidence="2" type="ordered locus">BruAb1_1900</name>
</gene>
<dbReference type="Proteomes" id="UP000000540">
    <property type="component" value="Chromosome I"/>
</dbReference>
<evidence type="ECO:0000313" key="2">
    <source>
        <dbReference type="EMBL" id="AAX75210.1"/>
    </source>
</evidence>
<protein>
    <submittedName>
        <fullName evidence="2">Uncharacterized protein</fullName>
    </submittedName>
</protein>
<name>Q57AX4_BRUAB</name>
<dbReference type="EnsemblBacteria" id="AAX75210">
    <property type="protein sequence ID" value="AAX75210"/>
    <property type="gene ID" value="BruAb1_1900"/>
</dbReference>
<evidence type="ECO:0000313" key="3">
    <source>
        <dbReference type="Proteomes" id="UP000000540"/>
    </source>
</evidence>
<feature type="region of interest" description="Disordered" evidence="1">
    <location>
        <begin position="1"/>
        <end position="43"/>
    </location>
</feature>
<reference evidence="2 3" key="1">
    <citation type="journal article" date="2005" name="J. Bacteriol.">
        <title>Completion of the genome sequence of Brucella abortus and comparison to the highly similar genomes of Brucella melitensis and Brucella suis.</title>
        <authorList>
            <person name="Halling S.M."/>
            <person name="Peterson-Burch B.D."/>
            <person name="Bricker B.J."/>
            <person name="Zuerner R.L."/>
            <person name="Qing Z."/>
            <person name="Li L.L."/>
            <person name="Kapur V."/>
            <person name="Alt D.P."/>
            <person name="Olsen S.C."/>
        </authorList>
    </citation>
    <scope>NUCLEOTIDE SEQUENCE [LARGE SCALE GENOMIC DNA]</scope>
    <source>
        <strain evidence="2 3">9-941</strain>
    </source>
</reference>
<organism evidence="2 3">
    <name type="scientific">Brucella abortus biovar 1 (strain 9-941)</name>
    <dbReference type="NCBI Taxonomy" id="262698"/>
    <lineage>
        <taxon>Bacteria</taxon>
        <taxon>Pseudomonadati</taxon>
        <taxon>Pseudomonadota</taxon>
        <taxon>Alphaproteobacteria</taxon>
        <taxon>Hyphomicrobiales</taxon>
        <taxon>Brucellaceae</taxon>
        <taxon>Brucella/Ochrobactrum group</taxon>
        <taxon>Brucella</taxon>
    </lineage>
</organism>
<proteinExistence type="predicted"/>
<accession>Q57AX4</accession>
<feature type="compositionally biased region" description="Basic residues" evidence="1">
    <location>
        <begin position="1"/>
        <end position="12"/>
    </location>
</feature>